<sequence>MNTLALTDQANEYFATWVQKAQTFQLTSFADRHKSYLHILAYLKHQYYLRQDTLIDIFLKSTLSARSQLQRLIQKRESEQRNHRNSAIKTVSKSNKDLTVFSNQVISIVTMAPTTEIEKVRALENLVEEHLKSFDEKKRQRIAKMEALLESLSDQGYFYDLIESQSIKLQRRVSNIVKTVEFSERSTDKALLKAVVHFKKTHGDIGQSPPLAFLTENEMERVCTEESPLRVSLYKSLLFFHITDAIKSGGLIFDSTYRYKGIFDYLIDDITWAEQRDKLLATAGLENFSDVITVLNKLKKQLNGKYQDINQRALQGENRFLSFDKTTDKAKVITPKIDNDDFAFIGDTLMQAGYVPIQTILSDINTVCNFSDCFTHFMNKHNKMKPSPEMLMAAIMGIGCNIGVTRIANISIGLNEDTLENTVNWFFSLPNIQSASDRIIEYIDKLSLANAYKFDPEATHTASDGQKYYVAVDSLNAAYSFKYFGKDKGSTVYTFLDEKQSLFYSNRSCRIECLLSTKCYANPIG</sequence>
<dbReference type="STRING" id="225848.Sps_01505"/>
<keyword evidence="4" id="KW-1185">Reference proteome</keyword>
<dbReference type="KEGG" id="spsw:Sps_01505"/>
<evidence type="ECO:0000256" key="1">
    <source>
        <dbReference type="SAM" id="Coils"/>
    </source>
</evidence>
<accession>A0A1S6HMB6</accession>
<feature type="domain" description="Tn3 transposase DDE" evidence="2">
    <location>
        <begin position="360"/>
        <end position="505"/>
    </location>
</feature>
<reference evidence="3 4" key="1">
    <citation type="submission" date="2016-03" db="EMBL/GenBank/DDBJ databases">
        <title>Complete genome sequence of Shewanella psychrophila WP2, a deep sea bacterium isolated from west Pacific sediment.</title>
        <authorList>
            <person name="Xu G."/>
            <person name="Jian H."/>
        </authorList>
    </citation>
    <scope>NUCLEOTIDE SEQUENCE [LARGE SCALE GENOMIC DNA]</scope>
    <source>
        <strain evidence="3 4">WP2</strain>
    </source>
</reference>
<organism evidence="3 4">
    <name type="scientific">Shewanella psychrophila</name>
    <dbReference type="NCBI Taxonomy" id="225848"/>
    <lineage>
        <taxon>Bacteria</taxon>
        <taxon>Pseudomonadati</taxon>
        <taxon>Pseudomonadota</taxon>
        <taxon>Gammaproteobacteria</taxon>
        <taxon>Alteromonadales</taxon>
        <taxon>Shewanellaceae</taxon>
        <taxon>Shewanella</taxon>
    </lineage>
</organism>
<dbReference type="Proteomes" id="UP000189545">
    <property type="component" value="Chromosome"/>
</dbReference>
<gene>
    <name evidence="3" type="ORF">Sps_01505</name>
</gene>
<name>A0A1S6HMB6_9GAMM</name>
<dbReference type="AlphaFoldDB" id="A0A1S6HMB6"/>
<keyword evidence="1" id="KW-0175">Coiled coil</keyword>
<feature type="coiled-coil region" evidence="1">
    <location>
        <begin position="120"/>
        <end position="155"/>
    </location>
</feature>
<evidence type="ECO:0000259" key="2">
    <source>
        <dbReference type="Pfam" id="PF01526"/>
    </source>
</evidence>
<dbReference type="InterPro" id="IPR002513">
    <property type="entry name" value="Tn3_Tnp_DDE_dom"/>
</dbReference>
<dbReference type="GO" id="GO:0006313">
    <property type="term" value="P:DNA transposition"/>
    <property type="evidence" value="ECO:0007669"/>
    <property type="project" value="InterPro"/>
</dbReference>
<dbReference type="EMBL" id="CP014782">
    <property type="protein sequence ID" value="AQS36671.1"/>
    <property type="molecule type" value="Genomic_DNA"/>
</dbReference>
<dbReference type="GO" id="GO:0004803">
    <property type="term" value="F:transposase activity"/>
    <property type="evidence" value="ECO:0007669"/>
    <property type="project" value="InterPro"/>
</dbReference>
<dbReference type="Pfam" id="PF01526">
    <property type="entry name" value="DDE_Tnp_Tn3"/>
    <property type="match status" value="1"/>
</dbReference>
<proteinExistence type="predicted"/>
<evidence type="ECO:0000313" key="3">
    <source>
        <dbReference type="EMBL" id="AQS36671.1"/>
    </source>
</evidence>
<protein>
    <submittedName>
        <fullName evidence="3">Tn3 transposase DDE domain</fullName>
    </submittedName>
</protein>
<evidence type="ECO:0000313" key="4">
    <source>
        <dbReference type="Proteomes" id="UP000189545"/>
    </source>
</evidence>